<accession>A0A024EN03</accession>
<sequence>MNTFPVVILVAALVIGYLLLTRRRKVTPRQEPTIGREATDVSLVSPSKAAPAKAAQATLGLEKSDIFALRGATRINRLPKGIDYSVYDEPAYLRLGKTLIFQS</sequence>
<proteinExistence type="predicted"/>
<keyword evidence="1" id="KW-0472">Membrane</keyword>
<dbReference type="RefSeq" id="WP_148306057.1">
    <property type="nucleotide sequence ID" value="NZ_CP005961.1"/>
</dbReference>
<protein>
    <submittedName>
        <fullName evidence="2">Uncharacterized protein</fullName>
    </submittedName>
</protein>
<evidence type="ECO:0000313" key="3">
    <source>
        <dbReference type="Proteomes" id="UP000026913"/>
    </source>
</evidence>
<gene>
    <name evidence="2" type="ORF">OU5_P0451</name>
</gene>
<dbReference type="KEGG" id="pman:OU5_P0451"/>
<evidence type="ECO:0000256" key="1">
    <source>
        <dbReference type="SAM" id="Phobius"/>
    </source>
</evidence>
<keyword evidence="2" id="KW-0614">Plasmid</keyword>
<dbReference type="OrthoDB" id="6921069at2"/>
<dbReference type="Proteomes" id="UP000026913">
    <property type="component" value="Plasmid unnamed"/>
</dbReference>
<reference evidence="2 3" key="1">
    <citation type="journal article" date="2012" name="J. Bacteriol.">
        <title>Genome sequence of cold-adapted Pseudomonas mandelii strain JR-1.</title>
        <authorList>
            <person name="Jang S.H."/>
            <person name="Kim J."/>
            <person name="Kim J."/>
            <person name="Hong S."/>
            <person name="Lee C."/>
        </authorList>
    </citation>
    <scope>NUCLEOTIDE SEQUENCE [LARGE SCALE GENOMIC DNA]</scope>
    <source>
        <strain evidence="2 3">JR-1</strain>
        <plasmid evidence="3">Plasmid</plasmid>
    </source>
</reference>
<dbReference type="HOGENOM" id="CLU_2261388_0_0_6"/>
<keyword evidence="1" id="KW-0812">Transmembrane</keyword>
<organism evidence="2 3">
    <name type="scientific">Pseudomonas mandelii JR-1</name>
    <dbReference type="NCBI Taxonomy" id="1147786"/>
    <lineage>
        <taxon>Bacteria</taxon>
        <taxon>Pseudomonadati</taxon>
        <taxon>Pseudomonadota</taxon>
        <taxon>Gammaproteobacteria</taxon>
        <taxon>Pseudomonadales</taxon>
        <taxon>Pseudomonadaceae</taxon>
        <taxon>Pseudomonas</taxon>
    </lineage>
</organism>
<dbReference type="EMBL" id="CP005961">
    <property type="protein sequence ID" value="AHZ73703.1"/>
    <property type="molecule type" value="Genomic_DNA"/>
</dbReference>
<dbReference type="AlphaFoldDB" id="A0A024EN03"/>
<evidence type="ECO:0000313" key="2">
    <source>
        <dbReference type="EMBL" id="AHZ73703.1"/>
    </source>
</evidence>
<keyword evidence="1" id="KW-1133">Transmembrane helix</keyword>
<feature type="transmembrane region" description="Helical" evidence="1">
    <location>
        <begin position="6"/>
        <end position="21"/>
    </location>
</feature>
<name>A0A024EN03_9PSED</name>
<geneLocation type="plasmid" evidence="3"/>